<dbReference type="InterPro" id="IPR050564">
    <property type="entry name" value="F420-G6PD/mer"/>
</dbReference>
<evidence type="ECO:0000313" key="4">
    <source>
        <dbReference type="Proteomes" id="UP000028488"/>
    </source>
</evidence>
<dbReference type="GO" id="GO:0016705">
    <property type="term" value="F:oxidoreductase activity, acting on paired donors, with incorporation or reduction of molecular oxygen"/>
    <property type="evidence" value="ECO:0007669"/>
    <property type="project" value="InterPro"/>
</dbReference>
<accession>A0A076EXA9</accession>
<evidence type="ECO:0000259" key="2">
    <source>
        <dbReference type="Pfam" id="PF00296"/>
    </source>
</evidence>
<feature type="domain" description="Luciferase-like" evidence="2">
    <location>
        <begin position="17"/>
        <end position="312"/>
    </location>
</feature>
<proteinExistence type="predicted"/>
<dbReference type="EMBL" id="CP008947">
    <property type="protein sequence ID" value="AII07984.1"/>
    <property type="molecule type" value="Genomic_DNA"/>
</dbReference>
<organism evidence="3 4">
    <name type="scientific">Rhodococcus opacus</name>
    <name type="common">Nocardia opaca</name>
    <dbReference type="NCBI Taxonomy" id="37919"/>
    <lineage>
        <taxon>Bacteria</taxon>
        <taxon>Bacillati</taxon>
        <taxon>Actinomycetota</taxon>
        <taxon>Actinomycetes</taxon>
        <taxon>Mycobacteriales</taxon>
        <taxon>Nocardiaceae</taxon>
        <taxon>Rhodococcus</taxon>
    </lineage>
</organism>
<dbReference type="Pfam" id="PF00296">
    <property type="entry name" value="Bac_luciferase"/>
    <property type="match status" value="1"/>
</dbReference>
<dbReference type="Proteomes" id="UP000028488">
    <property type="component" value="Chromosome"/>
</dbReference>
<keyword evidence="1" id="KW-0560">Oxidoreductase</keyword>
<protein>
    <submittedName>
        <fullName evidence="3">N5,N10-methylene tetrahydromethanopterin reductase</fullName>
    </submittedName>
</protein>
<dbReference type="RefSeq" id="WP_128640853.1">
    <property type="nucleotide sequence ID" value="NZ_CP008947.1"/>
</dbReference>
<dbReference type="InterPro" id="IPR011251">
    <property type="entry name" value="Luciferase-like_dom"/>
</dbReference>
<evidence type="ECO:0000313" key="3">
    <source>
        <dbReference type="EMBL" id="AII07984.1"/>
    </source>
</evidence>
<dbReference type="AlphaFoldDB" id="A0A076EXA9"/>
<dbReference type="InterPro" id="IPR036661">
    <property type="entry name" value="Luciferase-like_sf"/>
</dbReference>
<dbReference type="CDD" id="cd01097">
    <property type="entry name" value="Tetrahydromethanopterin_reductase"/>
    <property type="match status" value="1"/>
</dbReference>
<sequence>MIKGIQLHGWADGPQMVEVAEIAARSFETVWLSDQLQSRGVAVLLGAIAARTGMGVGTAVTFPFGRNPLEMASSMATLAEFMPEGRRVSMGIGTGGGLVSALMSRQNPTKYVAEFITMCRLLWQGETIRMGDYPQTCAALGLREDGRASFSWTSKPDVRVIVAGAGPLVLEMAGEIADGVICASNFPAHSLAAFRSGQFDAVSNLDSLDRGRERSSREEFTRIYGVNLSVSADRDSARAAARRQATLIVSQQPPENLHRVGFEPSDYAATRAALKAGDGVDAAADLLPQEVADQLVVSGTPGDCIEALAELLEYAEGAGFTEAYIGAPVGPDPREAVELLTSQVLPELR</sequence>
<dbReference type="eggNOG" id="COG2141">
    <property type="taxonomic scope" value="Bacteria"/>
</dbReference>
<dbReference type="SUPFAM" id="SSF51679">
    <property type="entry name" value="Bacterial luciferase-like"/>
    <property type="match status" value="1"/>
</dbReference>
<name>A0A076EXA9_RHOOP</name>
<dbReference type="PANTHER" id="PTHR43244:SF1">
    <property type="entry name" value="5,10-METHYLENETETRAHYDROMETHANOPTERIN REDUCTASE"/>
    <property type="match status" value="1"/>
</dbReference>
<dbReference type="Gene3D" id="3.20.20.30">
    <property type="entry name" value="Luciferase-like domain"/>
    <property type="match status" value="1"/>
</dbReference>
<reference evidence="3 4" key="1">
    <citation type="submission" date="2014-07" db="EMBL/GenBank/DDBJ databases">
        <title>Genome Sequence of Rhodococcus opacus Strain R7, a Biodegrader of Mono- and Polycyclic Aromatic Hydrocarbons.</title>
        <authorList>
            <person name="Di Gennaro P."/>
            <person name="Zampolli J."/>
            <person name="Presti I."/>
            <person name="Cappelletti M."/>
            <person name="D'Ursi P."/>
            <person name="Orro A."/>
            <person name="Mezzelani A."/>
            <person name="Milanesi L."/>
        </authorList>
    </citation>
    <scope>NUCLEOTIDE SEQUENCE [LARGE SCALE GENOMIC DNA]</scope>
    <source>
        <strain evidence="3 4">R7</strain>
    </source>
</reference>
<evidence type="ECO:0000256" key="1">
    <source>
        <dbReference type="ARBA" id="ARBA00023002"/>
    </source>
</evidence>
<gene>
    <name evidence="3" type="ORF">EP51_26455</name>
</gene>
<dbReference type="PANTHER" id="PTHR43244">
    <property type="match status" value="1"/>
</dbReference>